<evidence type="ECO:0000313" key="2">
    <source>
        <dbReference type="EMBL" id="KAK7943835.1"/>
    </source>
</evidence>
<gene>
    <name evidence="2" type="ORF">PG986_012948</name>
</gene>
<proteinExistence type="predicted"/>
<evidence type="ECO:0000313" key="3">
    <source>
        <dbReference type="Proteomes" id="UP001391051"/>
    </source>
</evidence>
<dbReference type="GeneID" id="92082232"/>
<feature type="compositionally biased region" description="Low complexity" evidence="1">
    <location>
        <begin position="60"/>
        <end position="69"/>
    </location>
</feature>
<sequence>MVLHSNLRSTRSILVPTPQPTKEQQHQKPQRIPPQLTSYPKKKTSRTEETPAQTPPPSPSTRSAGAGAPRTAPSQSTSPTPVDGDGADVPAVDDAALGHVEGLGRVVVALAARVELEPAEVARRRVGREEVAVEPDGVAARAEARLEARRGAAFEQRHLLPRAVAGLGEVALAVDEGAVGGADGGGRRGVGAPVQQVRLEPARRRPAAEHVVAVGEVEGGFGQARRVVGQRAVQRRREGELRLDGRR</sequence>
<keyword evidence="3" id="KW-1185">Reference proteome</keyword>
<name>A0ABR1Q1M3_9PEZI</name>
<feature type="compositionally biased region" description="Polar residues" evidence="1">
    <location>
        <begin position="1"/>
        <end position="12"/>
    </location>
</feature>
<reference evidence="2 3" key="1">
    <citation type="submission" date="2023-01" db="EMBL/GenBank/DDBJ databases">
        <title>Analysis of 21 Apiospora genomes using comparative genomics revels a genus with tremendous synthesis potential of carbohydrate active enzymes and secondary metabolites.</title>
        <authorList>
            <person name="Sorensen T."/>
        </authorList>
    </citation>
    <scope>NUCLEOTIDE SEQUENCE [LARGE SCALE GENOMIC DNA]</scope>
    <source>
        <strain evidence="2 3">CBS 24483</strain>
    </source>
</reference>
<organism evidence="2 3">
    <name type="scientific">Apiospora aurea</name>
    <dbReference type="NCBI Taxonomy" id="335848"/>
    <lineage>
        <taxon>Eukaryota</taxon>
        <taxon>Fungi</taxon>
        <taxon>Dikarya</taxon>
        <taxon>Ascomycota</taxon>
        <taxon>Pezizomycotina</taxon>
        <taxon>Sordariomycetes</taxon>
        <taxon>Xylariomycetidae</taxon>
        <taxon>Amphisphaeriales</taxon>
        <taxon>Apiosporaceae</taxon>
        <taxon>Apiospora</taxon>
    </lineage>
</organism>
<protein>
    <submittedName>
        <fullName evidence="2">Uncharacterized protein</fullName>
    </submittedName>
</protein>
<feature type="region of interest" description="Disordered" evidence="1">
    <location>
        <begin position="1"/>
        <end position="93"/>
    </location>
</feature>
<feature type="compositionally biased region" description="Low complexity" evidence="1">
    <location>
        <begin position="81"/>
        <end position="93"/>
    </location>
</feature>
<dbReference type="EMBL" id="JAQQWE010000008">
    <property type="protein sequence ID" value="KAK7943835.1"/>
    <property type="molecule type" value="Genomic_DNA"/>
</dbReference>
<dbReference type="RefSeq" id="XP_066695866.1">
    <property type="nucleotide sequence ID" value="XM_066849170.1"/>
</dbReference>
<accession>A0ABR1Q1M3</accession>
<dbReference type="Proteomes" id="UP001391051">
    <property type="component" value="Unassembled WGS sequence"/>
</dbReference>
<comment type="caution">
    <text evidence="2">The sequence shown here is derived from an EMBL/GenBank/DDBJ whole genome shotgun (WGS) entry which is preliminary data.</text>
</comment>
<evidence type="ECO:0000256" key="1">
    <source>
        <dbReference type="SAM" id="MobiDB-lite"/>
    </source>
</evidence>